<evidence type="ECO:0008006" key="4">
    <source>
        <dbReference type="Google" id="ProtNLM"/>
    </source>
</evidence>
<feature type="transmembrane region" description="Helical" evidence="1">
    <location>
        <begin position="95"/>
        <end position="117"/>
    </location>
</feature>
<proteinExistence type="predicted"/>
<feature type="transmembrane region" description="Helical" evidence="1">
    <location>
        <begin position="208"/>
        <end position="226"/>
    </location>
</feature>
<keyword evidence="1" id="KW-0812">Transmembrane</keyword>
<keyword evidence="3" id="KW-1185">Reference proteome</keyword>
<keyword evidence="1" id="KW-0472">Membrane</keyword>
<evidence type="ECO:0000313" key="3">
    <source>
        <dbReference type="Proteomes" id="UP001189429"/>
    </source>
</evidence>
<reference evidence="2" key="1">
    <citation type="submission" date="2023-10" db="EMBL/GenBank/DDBJ databases">
        <authorList>
            <person name="Chen Y."/>
            <person name="Shah S."/>
            <person name="Dougan E. K."/>
            <person name="Thang M."/>
            <person name="Chan C."/>
        </authorList>
    </citation>
    <scope>NUCLEOTIDE SEQUENCE [LARGE SCALE GENOMIC DNA]</scope>
</reference>
<accession>A0ABN9X5I0</accession>
<organism evidence="2 3">
    <name type="scientific">Prorocentrum cordatum</name>
    <dbReference type="NCBI Taxonomy" id="2364126"/>
    <lineage>
        <taxon>Eukaryota</taxon>
        <taxon>Sar</taxon>
        <taxon>Alveolata</taxon>
        <taxon>Dinophyceae</taxon>
        <taxon>Prorocentrales</taxon>
        <taxon>Prorocentraceae</taxon>
        <taxon>Prorocentrum</taxon>
    </lineage>
</organism>
<dbReference type="Proteomes" id="UP001189429">
    <property type="component" value="Unassembled WGS sequence"/>
</dbReference>
<feature type="transmembrane region" description="Helical" evidence="1">
    <location>
        <begin position="31"/>
        <end position="59"/>
    </location>
</feature>
<sequence>MKLIILLGSGGGLRASGPRAGQPGILAPLNFPVFLFTSGLFAGLVYCHLHLCCGLGWLVDQFYWELFRGLDGPKGTRRWGVVQAFLRNAATTMELSFVAILTSVLLCLLLVGADTIFTTRREEFTMKHRVRNDLLPVLPKLVLTFYSCYRAAQVTERCKKAPALVNMVISGPRALDWERAEKLQNVVQYIAQSDAGFYIFSKRLDMSVVWKWIYIVGLFLFYFVTYSR</sequence>
<gene>
    <name evidence="2" type="ORF">PCOR1329_LOCUS72415</name>
</gene>
<evidence type="ECO:0000256" key="1">
    <source>
        <dbReference type="SAM" id="Phobius"/>
    </source>
</evidence>
<name>A0ABN9X5I0_9DINO</name>
<evidence type="ECO:0000313" key="2">
    <source>
        <dbReference type="EMBL" id="CAK0892887.1"/>
    </source>
</evidence>
<protein>
    <recommendedName>
        <fullName evidence="4">Autophagy-related protein 9</fullName>
    </recommendedName>
</protein>
<dbReference type="EMBL" id="CAUYUJ010019678">
    <property type="protein sequence ID" value="CAK0892887.1"/>
    <property type="molecule type" value="Genomic_DNA"/>
</dbReference>
<keyword evidence="1" id="KW-1133">Transmembrane helix</keyword>
<comment type="caution">
    <text evidence="2">The sequence shown here is derived from an EMBL/GenBank/DDBJ whole genome shotgun (WGS) entry which is preliminary data.</text>
</comment>